<feature type="compositionally biased region" description="Basic and acidic residues" evidence="3">
    <location>
        <begin position="7"/>
        <end position="25"/>
    </location>
</feature>
<feature type="compositionally biased region" description="Polar residues" evidence="3">
    <location>
        <begin position="54"/>
        <end position="72"/>
    </location>
</feature>
<dbReference type="AlphaFoldDB" id="A0A9J6C054"/>
<evidence type="ECO:0000313" key="6">
    <source>
        <dbReference type="Proteomes" id="UP001107558"/>
    </source>
</evidence>
<dbReference type="SMART" id="SM00398">
    <property type="entry name" value="HMG"/>
    <property type="match status" value="2"/>
</dbReference>
<dbReference type="GO" id="GO:0003677">
    <property type="term" value="F:DNA binding"/>
    <property type="evidence" value="ECO:0007669"/>
    <property type="project" value="UniProtKB-UniRule"/>
</dbReference>
<feature type="compositionally biased region" description="Basic and acidic residues" evidence="3">
    <location>
        <begin position="556"/>
        <end position="581"/>
    </location>
</feature>
<keyword evidence="6" id="KW-1185">Reference proteome</keyword>
<dbReference type="Proteomes" id="UP001107558">
    <property type="component" value="Chromosome 2"/>
</dbReference>
<keyword evidence="1" id="KW-0539">Nucleus</keyword>
<dbReference type="PROSITE" id="PS50118">
    <property type="entry name" value="HMG_BOX_2"/>
    <property type="match status" value="1"/>
</dbReference>
<feature type="DNA-binding region" description="HMG box" evidence="1">
    <location>
        <begin position="362"/>
        <end position="424"/>
    </location>
</feature>
<evidence type="ECO:0000313" key="5">
    <source>
        <dbReference type="EMBL" id="KAG5675447.1"/>
    </source>
</evidence>
<feature type="compositionally biased region" description="Low complexity" evidence="3">
    <location>
        <begin position="27"/>
        <end position="39"/>
    </location>
</feature>
<proteinExistence type="predicted"/>
<feature type="compositionally biased region" description="Polar residues" evidence="3">
    <location>
        <begin position="468"/>
        <end position="480"/>
    </location>
</feature>
<feature type="region of interest" description="Disordered" evidence="3">
    <location>
        <begin position="1"/>
        <end position="72"/>
    </location>
</feature>
<accession>A0A9J6C054</accession>
<feature type="domain" description="HMG box" evidence="4">
    <location>
        <begin position="362"/>
        <end position="424"/>
    </location>
</feature>
<dbReference type="InterPro" id="IPR009071">
    <property type="entry name" value="HMG_box_dom"/>
</dbReference>
<evidence type="ECO:0000259" key="4">
    <source>
        <dbReference type="PROSITE" id="PS50118"/>
    </source>
</evidence>
<name>A0A9J6C054_POLVA</name>
<keyword evidence="1" id="KW-0238">DNA-binding</keyword>
<dbReference type="Gene3D" id="1.10.30.10">
    <property type="entry name" value="High mobility group box domain"/>
    <property type="match status" value="2"/>
</dbReference>
<evidence type="ECO:0000256" key="2">
    <source>
        <dbReference type="SAM" id="Coils"/>
    </source>
</evidence>
<feature type="region of interest" description="Disordered" evidence="3">
    <location>
        <begin position="684"/>
        <end position="723"/>
    </location>
</feature>
<gene>
    <name evidence="5" type="ORF">PVAND_005351</name>
</gene>
<feature type="compositionally biased region" description="Basic and acidic residues" evidence="3">
    <location>
        <begin position="531"/>
        <end position="545"/>
    </location>
</feature>
<reference evidence="5" key="1">
    <citation type="submission" date="2021-03" db="EMBL/GenBank/DDBJ databases">
        <title>Chromosome level genome of the anhydrobiotic midge Polypedilum vanderplanki.</title>
        <authorList>
            <person name="Yoshida Y."/>
            <person name="Kikawada T."/>
            <person name="Gusev O."/>
        </authorList>
    </citation>
    <scope>NUCLEOTIDE SEQUENCE</scope>
    <source>
        <strain evidence="5">NIAS01</strain>
        <tissue evidence="5">Whole body or cell culture</tissue>
    </source>
</reference>
<feature type="compositionally biased region" description="Acidic residues" evidence="3">
    <location>
        <begin position="708"/>
        <end position="723"/>
    </location>
</feature>
<feature type="region of interest" description="Disordered" evidence="3">
    <location>
        <begin position="446"/>
        <end position="583"/>
    </location>
</feature>
<dbReference type="InterPro" id="IPR036910">
    <property type="entry name" value="HMG_box_dom_sf"/>
</dbReference>
<dbReference type="OrthoDB" id="1919336at2759"/>
<dbReference type="SUPFAM" id="SSF47095">
    <property type="entry name" value="HMG-box"/>
    <property type="match status" value="2"/>
</dbReference>
<comment type="caution">
    <text evidence="5">The sequence shown here is derived from an EMBL/GenBank/DDBJ whole genome shotgun (WGS) entry which is preliminary data.</text>
</comment>
<protein>
    <recommendedName>
        <fullName evidence="4">HMG box domain-containing protein</fullName>
    </recommendedName>
</protein>
<sequence length="723" mass="84646">MARTKKPVKESPVKSEAIDKPKKPIQDYSSDSNDSYNDDCQISESNKSDHEENQLTIDESSNDSTGPINRTKATTNLKKYPIKLKLELIKKALAANKRNTMTVANTLKALDWSLIEIDGYTTQQLQECLKSILGMVSTRRTFAEMLAAYEKEYKKLELKILDAPKKPLFPVFWFINENREMLKELFVKQHKEKPSLTNVNSFGIKYFNTVLTPEEREKYTQKYKEALDKYNKENKEFIEEHPELAHGRKDKEMRRKEREEKRKILQTEKKLQAEKLKLAKKKLKMKNKDEKSELTPFKIFQEQLEKEGRIVGYKDALKMYTALKDPEKYKYVLKLSELETNREKRFSKKEEKILFENGKGEPKKPLTAYNRFVSKLAKDSANRGVLLKNATIKWRELSQEEKQEYQDEYETEYEIWKIKMLEWIDAQPKDQRDFLRSKHHLLATKAKKRRLTMCADGPPNKKEKNEEPSTSNAQKKVSNQTNKKATAKKNKKTASDDDNESSNDISNMDITKENDDNESFNEMSPKKKRNIEKESPTKENMKNDNNEMSPKKNKKIEKESPSKENLKKKNDNESPIKEKGANEVSAIKKVMSNDSDLDSLLSIKKKKFKSFISDLGEYPSLTAAHYFMTKKYSGKLNKVAKAYSKLSRVEKKELLKEANKLKMNYYEKLMEFVRNDPKFEEKVKKLHHKNKVQQEEDIRWHTNTNTDQETDSSSDSDSDSDFD</sequence>
<keyword evidence="2" id="KW-0175">Coiled coil</keyword>
<feature type="coiled-coil region" evidence="2">
    <location>
        <begin position="216"/>
        <end position="293"/>
    </location>
</feature>
<dbReference type="GO" id="GO:0005634">
    <property type="term" value="C:nucleus"/>
    <property type="evidence" value="ECO:0007669"/>
    <property type="project" value="UniProtKB-UniRule"/>
</dbReference>
<evidence type="ECO:0000256" key="3">
    <source>
        <dbReference type="SAM" id="MobiDB-lite"/>
    </source>
</evidence>
<dbReference type="EMBL" id="JADBJN010000002">
    <property type="protein sequence ID" value="KAG5675447.1"/>
    <property type="molecule type" value="Genomic_DNA"/>
</dbReference>
<organism evidence="5 6">
    <name type="scientific">Polypedilum vanderplanki</name>
    <name type="common">Sleeping chironomid midge</name>
    <dbReference type="NCBI Taxonomy" id="319348"/>
    <lineage>
        <taxon>Eukaryota</taxon>
        <taxon>Metazoa</taxon>
        <taxon>Ecdysozoa</taxon>
        <taxon>Arthropoda</taxon>
        <taxon>Hexapoda</taxon>
        <taxon>Insecta</taxon>
        <taxon>Pterygota</taxon>
        <taxon>Neoptera</taxon>
        <taxon>Endopterygota</taxon>
        <taxon>Diptera</taxon>
        <taxon>Nematocera</taxon>
        <taxon>Chironomoidea</taxon>
        <taxon>Chironomidae</taxon>
        <taxon>Chironominae</taxon>
        <taxon>Polypedilum</taxon>
        <taxon>Polypedilum</taxon>
    </lineage>
</organism>
<evidence type="ECO:0000256" key="1">
    <source>
        <dbReference type="PROSITE-ProRule" id="PRU00267"/>
    </source>
</evidence>